<keyword evidence="4" id="KW-1185">Reference proteome</keyword>
<organism evidence="2 4">
    <name type="scientific">Medicago truncatula</name>
    <name type="common">Barrel medic</name>
    <name type="synonym">Medicago tribuloides</name>
    <dbReference type="NCBI Taxonomy" id="3880"/>
    <lineage>
        <taxon>Eukaryota</taxon>
        <taxon>Viridiplantae</taxon>
        <taxon>Streptophyta</taxon>
        <taxon>Embryophyta</taxon>
        <taxon>Tracheophyta</taxon>
        <taxon>Spermatophyta</taxon>
        <taxon>Magnoliopsida</taxon>
        <taxon>eudicotyledons</taxon>
        <taxon>Gunneridae</taxon>
        <taxon>Pentapetalae</taxon>
        <taxon>rosids</taxon>
        <taxon>fabids</taxon>
        <taxon>Fabales</taxon>
        <taxon>Fabaceae</taxon>
        <taxon>Papilionoideae</taxon>
        <taxon>50 kb inversion clade</taxon>
        <taxon>NPAAA clade</taxon>
        <taxon>Hologalegina</taxon>
        <taxon>IRL clade</taxon>
        <taxon>Trifolieae</taxon>
        <taxon>Medicago</taxon>
    </lineage>
</organism>
<dbReference type="Proteomes" id="UP000002051">
    <property type="component" value="Chromosome 5"/>
</dbReference>
<dbReference type="EnsemblPlants" id="AES95826">
    <property type="protein sequence ID" value="AES95826"/>
    <property type="gene ID" value="MTR_5g029940"/>
</dbReference>
<reference evidence="2 4" key="2">
    <citation type="journal article" date="2014" name="BMC Genomics">
        <title>An improved genome release (version Mt4.0) for the model legume Medicago truncatula.</title>
        <authorList>
            <person name="Tang H."/>
            <person name="Krishnakumar V."/>
            <person name="Bidwell S."/>
            <person name="Rosen B."/>
            <person name="Chan A."/>
            <person name="Zhou S."/>
            <person name="Gentzbittel L."/>
            <person name="Childs K.L."/>
            <person name="Yandell M."/>
            <person name="Gundlach H."/>
            <person name="Mayer K.F."/>
            <person name="Schwartz D.C."/>
            <person name="Town C.D."/>
        </authorList>
    </citation>
    <scope>GENOME REANNOTATION</scope>
    <source>
        <strain evidence="3 4">cv. Jemalong A17</strain>
    </source>
</reference>
<proteinExistence type="predicted"/>
<name>G7KDQ9_MEDTR</name>
<dbReference type="OMA" id="SFNDENW"/>
<feature type="compositionally biased region" description="Polar residues" evidence="1">
    <location>
        <begin position="133"/>
        <end position="148"/>
    </location>
</feature>
<evidence type="ECO:0000313" key="3">
    <source>
        <dbReference type="EnsemblPlants" id="AES95826"/>
    </source>
</evidence>
<evidence type="ECO:0000313" key="4">
    <source>
        <dbReference type="Proteomes" id="UP000002051"/>
    </source>
</evidence>
<evidence type="ECO:0000256" key="1">
    <source>
        <dbReference type="SAM" id="MobiDB-lite"/>
    </source>
</evidence>
<dbReference type="EMBL" id="CM001221">
    <property type="protein sequence ID" value="AES95826.1"/>
    <property type="molecule type" value="Genomic_DNA"/>
</dbReference>
<dbReference type="PaxDb" id="3880-AES95826"/>
<feature type="region of interest" description="Disordered" evidence="1">
    <location>
        <begin position="130"/>
        <end position="157"/>
    </location>
</feature>
<protein>
    <submittedName>
        <fullName evidence="2 3">Uncharacterized protein</fullName>
    </submittedName>
</protein>
<dbReference type="HOGENOM" id="CLU_1520088_0_0_1"/>
<gene>
    <name evidence="2" type="ordered locus">MTR_5g029940</name>
</gene>
<reference evidence="3" key="3">
    <citation type="submission" date="2015-04" db="UniProtKB">
        <authorList>
            <consortium name="EnsemblPlants"/>
        </authorList>
    </citation>
    <scope>IDENTIFICATION</scope>
    <source>
        <strain evidence="3">cv. Jemalong A17</strain>
    </source>
</reference>
<dbReference type="AlphaFoldDB" id="G7KDQ9"/>
<evidence type="ECO:0000313" key="2">
    <source>
        <dbReference type="EMBL" id="AES95826.1"/>
    </source>
</evidence>
<accession>G7KDQ9</accession>
<sequence length="177" mass="19655">MILGLTTNCSSNLCLPGENYPSWLAYKGEGTSVLFQVPEDSNCCMKGIIVCVVYSSTSENMGAKCLTGVLIINYTKCTIKIYKQDTVMSFNDENWKGLTSNLETGDSVEIFVAFGRGLIVKPSFDMKLEPSQEDNLQSSPEANLQLSPNVKMEPSRKPNKDIFTRLAKRTRECLCLN</sequence>
<reference evidence="2 4" key="1">
    <citation type="journal article" date="2011" name="Nature">
        <title>The Medicago genome provides insight into the evolution of rhizobial symbioses.</title>
        <authorList>
            <person name="Young N.D."/>
            <person name="Debelle F."/>
            <person name="Oldroyd G.E."/>
            <person name="Geurts R."/>
            <person name="Cannon S.B."/>
            <person name="Udvardi M.K."/>
            <person name="Benedito V.A."/>
            <person name="Mayer K.F."/>
            <person name="Gouzy J."/>
            <person name="Schoof H."/>
            <person name="Van de Peer Y."/>
            <person name="Proost S."/>
            <person name="Cook D.R."/>
            <person name="Meyers B.C."/>
            <person name="Spannagl M."/>
            <person name="Cheung F."/>
            <person name="De Mita S."/>
            <person name="Krishnakumar V."/>
            <person name="Gundlach H."/>
            <person name="Zhou S."/>
            <person name="Mudge J."/>
            <person name="Bharti A.K."/>
            <person name="Murray J.D."/>
            <person name="Naoumkina M.A."/>
            <person name="Rosen B."/>
            <person name="Silverstein K.A."/>
            <person name="Tang H."/>
            <person name="Rombauts S."/>
            <person name="Zhao P.X."/>
            <person name="Zhou P."/>
            <person name="Barbe V."/>
            <person name="Bardou P."/>
            <person name="Bechner M."/>
            <person name="Bellec A."/>
            <person name="Berger A."/>
            <person name="Berges H."/>
            <person name="Bidwell S."/>
            <person name="Bisseling T."/>
            <person name="Choisne N."/>
            <person name="Couloux A."/>
            <person name="Denny R."/>
            <person name="Deshpande S."/>
            <person name="Dai X."/>
            <person name="Doyle J.J."/>
            <person name="Dudez A.M."/>
            <person name="Farmer A.D."/>
            <person name="Fouteau S."/>
            <person name="Franken C."/>
            <person name="Gibelin C."/>
            <person name="Gish J."/>
            <person name="Goldstein S."/>
            <person name="Gonzalez A.J."/>
            <person name="Green P.J."/>
            <person name="Hallab A."/>
            <person name="Hartog M."/>
            <person name="Hua A."/>
            <person name="Humphray S.J."/>
            <person name="Jeong D.H."/>
            <person name="Jing Y."/>
            <person name="Jocker A."/>
            <person name="Kenton S.M."/>
            <person name="Kim D.J."/>
            <person name="Klee K."/>
            <person name="Lai H."/>
            <person name="Lang C."/>
            <person name="Lin S."/>
            <person name="Macmil S.L."/>
            <person name="Magdelenat G."/>
            <person name="Matthews L."/>
            <person name="McCorrison J."/>
            <person name="Monaghan E.L."/>
            <person name="Mun J.H."/>
            <person name="Najar F.Z."/>
            <person name="Nicholson C."/>
            <person name="Noirot C."/>
            <person name="O'Bleness M."/>
            <person name="Paule C.R."/>
            <person name="Poulain J."/>
            <person name="Prion F."/>
            <person name="Qin B."/>
            <person name="Qu C."/>
            <person name="Retzel E.F."/>
            <person name="Riddle C."/>
            <person name="Sallet E."/>
            <person name="Samain S."/>
            <person name="Samson N."/>
            <person name="Sanders I."/>
            <person name="Saurat O."/>
            <person name="Scarpelli C."/>
            <person name="Schiex T."/>
            <person name="Segurens B."/>
            <person name="Severin A.J."/>
            <person name="Sherrier D.J."/>
            <person name="Shi R."/>
            <person name="Sims S."/>
            <person name="Singer S.R."/>
            <person name="Sinharoy S."/>
            <person name="Sterck L."/>
            <person name="Viollet A."/>
            <person name="Wang B.B."/>
            <person name="Wang K."/>
            <person name="Wang M."/>
            <person name="Wang X."/>
            <person name="Warfsmann J."/>
            <person name="Weissenbach J."/>
            <person name="White D.D."/>
            <person name="White J.D."/>
            <person name="Wiley G.B."/>
            <person name="Wincker P."/>
            <person name="Xing Y."/>
            <person name="Yang L."/>
            <person name="Yao Z."/>
            <person name="Ying F."/>
            <person name="Zhai J."/>
            <person name="Zhou L."/>
            <person name="Zuber A."/>
            <person name="Denarie J."/>
            <person name="Dixon R.A."/>
            <person name="May G.D."/>
            <person name="Schwartz D.C."/>
            <person name="Rogers J."/>
            <person name="Quetier F."/>
            <person name="Town C.D."/>
            <person name="Roe B.A."/>
        </authorList>
    </citation>
    <scope>NUCLEOTIDE SEQUENCE [LARGE SCALE GENOMIC DNA]</scope>
    <source>
        <strain evidence="2">A17</strain>
        <strain evidence="3 4">cv. Jemalong A17</strain>
    </source>
</reference>